<feature type="transmembrane region" description="Helical" evidence="7">
    <location>
        <begin position="23"/>
        <end position="46"/>
    </location>
</feature>
<dbReference type="Pfam" id="PF21088">
    <property type="entry name" value="MS_channel_1st"/>
    <property type="match status" value="1"/>
</dbReference>
<evidence type="ECO:0000256" key="2">
    <source>
        <dbReference type="ARBA" id="ARBA00008017"/>
    </source>
</evidence>
<evidence type="ECO:0000259" key="8">
    <source>
        <dbReference type="Pfam" id="PF00924"/>
    </source>
</evidence>
<evidence type="ECO:0000256" key="1">
    <source>
        <dbReference type="ARBA" id="ARBA00004651"/>
    </source>
</evidence>
<keyword evidence="3" id="KW-1003">Cell membrane</keyword>
<dbReference type="GO" id="GO:0008381">
    <property type="term" value="F:mechanosensitive monoatomic ion channel activity"/>
    <property type="evidence" value="ECO:0007669"/>
    <property type="project" value="InterPro"/>
</dbReference>
<dbReference type="InterPro" id="IPR045276">
    <property type="entry name" value="YbiO_bact"/>
</dbReference>
<keyword evidence="4 7" id="KW-0812">Transmembrane</keyword>
<reference evidence="11" key="1">
    <citation type="journal article" date="2014" name="Front. Microbiol.">
        <title>High frequency of phylogenetically diverse reductive dehalogenase-homologous genes in deep subseafloor sedimentary metagenomes.</title>
        <authorList>
            <person name="Kawai M."/>
            <person name="Futagami T."/>
            <person name="Toyoda A."/>
            <person name="Takaki Y."/>
            <person name="Nishi S."/>
            <person name="Hori S."/>
            <person name="Arai W."/>
            <person name="Tsubouchi T."/>
            <person name="Morono Y."/>
            <person name="Uchiyama I."/>
            <person name="Ito T."/>
            <person name="Fujiyama A."/>
            <person name="Inagaki F."/>
            <person name="Takami H."/>
        </authorList>
    </citation>
    <scope>NUCLEOTIDE SEQUENCE</scope>
    <source>
        <strain evidence="11">Expedition CK06-06</strain>
    </source>
</reference>
<evidence type="ECO:0000259" key="9">
    <source>
        <dbReference type="Pfam" id="PF21082"/>
    </source>
</evidence>
<dbReference type="AlphaFoldDB" id="X0YZ56"/>
<feature type="transmembrane region" description="Helical" evidence="7">
    <location>
        <begin position="67"/>
        <end position="89"/>
    </location>
</feature>
<feature type="domain" description="Mechanosensitive ion channel MscS" evidence="8">
    <location>
        <begin position="122"/>
        <end position="185"/>
    </location>
</feature>
<feature type="domain" description="Mechanosensitive ion channel MscS C-terminal" evidence="9">
    <location>
        <begin position="193"/>
        <end position="277"/>
    </location>
</feature>
<comment type="similarity">
    <text evidence="2">Belongs to the MscS (TC 1.A.23) family.</text>
</comment>
<dbReference type="SUPFAM" id="SSF82861">
    <property type="entry name" value="Mechanosensitive channel protein MscS (YggB), transmembrane region"/>
    <property type="match status" value="1"/>
</dbReference>
<dbReference type="InterPro" id="IPR010920">
    <property type="entry name" value="LSM_dom_sf"/>
</dbReference>
<evidence type="ECO:0000259" key="10">
    <source>
        <dbReference type="Pfam" id="PF21088"/>
    </source>
</evidence>
<evidence type="ECO:0000313" key="11">
    <source>
        <dbReference type="EMBL" id="GAG61855.1"/>
    </source>
</evidence>
<keyword evidence="6 7" id="KW-0472">Membrane</keyword>
<dbReference type="InterPro" id="IPR011014">
    <property type="entry name" value="MscS_channel_TM-2"/>
</dbReference>
<dbReference type="PANTHER" id="PTHR30460">
    <property type="entry name" value="MODERATE CONDUCTANCE MECHANOSENSITIVE CHANNEL YBIO"/>
    <property type="match status" value="1"/>
</dbReference>
<dbReference type="Gene3D" id="2.30.30.60">
    <property type="match status" value="1"/>
</dbReference>
<comment type="caution">
    <text evidence="11">The sequence shown here is derived from an EMBL/GenBank/DDBJ whole genome shotgun (WGS) entry which is preliminary data.</text>
</comment>
<dbReference type="Gene3D" id="1.10.287.1260">
    <property type="match status" value="1"/>
</dbReference>
<dbReference type="InterPro" id="IPR049142">
    <property type="entry name" value="MS_channel_1st"/>
</dbReference>
<dbReference type="Pfam" id="PF21082">
    <property type="entry name" value="MS_channel_3rd"/>
    <property type="match status" value="1"/>
</dbReference>
<gene>
    <name evidence="11" type="ORF">S01H4_00249</name>
</gene>
<sequence length="291" mass="32612">MFIQYMNSLYQAVLSFFSPENLILWWGKFITIIIILVVAKIILSIVNKFIEKSLTPLKKSKNYKKRISRANTLIPLLQNISKYVIYFISGVMVLRELGVDTTAIIASAGVVGLAVGFGAQSLVKDVLSGTFLLFEGIISVGDSVNVGEHSGTVEVIGLRNIHLRKYSGELRVIPYGEVASFGNFNKGYMRAIVEVGVAYEQDVEKGMKALEEIANKWVQENEDIVLEPPVVQGILSLGSSEVTLRVSIKVKSMTHWGAERELKRRIKDTFDEKGIEIPFPRQVVYLRKEKK</sequence>
<comment type="subcellular location">
    <subcellularLocation>
        <location evidence="1">Cell membrane</location>
        <topology evidence="1">Multi-pass membrane protein</topology>
    </subcellularLocation>
</comment>
<dbReference type="SUPFAM" id="SSF82689">
    <property type="entry name" value="Mechanosensitive channel protein MscS (YggB), C-terminal domain"/>
    <property type="match status" value="1"/>
</dbReference>
<dbReference type="GO" id="GO:0005886">
    <property type="term" value="C:plasma membrane"/>
    <property type="evidence" value="ECO:0007669"/>
    <property type="project" value="UniProtKB-SubCell"/>
</dbReference>
<accession>X0YZ56</accession>
<feature type="domain" description="Mechanosensitive ion channel transmembrane helices 2/3" evidence="10">
    <location>
        <begin position="79"/>
        <end position="120"/>
    </location>
</feature>
<organism evidence="11">
    <name type="scientific">marine sediment metagenome</name>
    <dbReference type="NCBI Taxonomy" id="412755"/>
    <lineage>
        <taxon>unclassified sequences</taxon>
        <taxon>metagenomes</taxon>
        <taxon>ecological metagenomes</taxon>
    </lineage>
</organism>
<dbReference type="InterPro" id="IPR049278">
    <property type="entry name" value="MS_channel_C"/>
</dbReference>
<evidence type="ECO:0000256" key="3">
    <source>
        <dbReference type="ARBA" id="ARBA00022475"/>
    </source>
</evidence>
<protein>
    <submittedName>
        <fullName evidence="11">Uncharacterized protein</fullName>
    </submittedName>
</protein>
<evidence type="ECO:0000256" key="4">
    <source>
        <dbReference type="ARBA" id="ARBA00022692"/>
    </source>
</evidence>
<name>X0YZ56_9ZZZZ</name>
<keyword evidence="5 7" id="KW-1133">Transmembrane helix</keyword>
<dbReference type="Pfam" id="PF00924">
    <property type="entry name" value="MS_channel_2nd"/>
    <property type="match status" value="1"/>
</dbReference>
<feature type="transmembrane region" description="Helical" evidence="7">
    <location>
        <begin position="101"/>
        <end position="123"/>
    </location>
</feature>
<dbReference type="EMBL" id="BART01000028">
    <property type="protein sequence ID" value="GAG61855.1"/>
    <property type="molecule type" value="Genomic_DNA"/>
</dbReference>
<evidence type="ECO:0000256" key="7">
    <source>
        <dbReference type="SAM" id="Phobius"/>
    </source>
</evidence>
<dbReference type="FunFam" id="1.10.287.1260:FF:000005">
    <property type="entry name" value="Mechanosensitive ion channel family protein"/>
    <property type="match status" value="1"/>
</dbReference>
<evidence type="ECO:0000256" key="6">
    <source>
        <dbReference type="ARBA" id="ARBA00023136"/>
    </source>
</evidence>
<dbReference type="InterPro" id="IPR011066">
    <property type="entry name" value="MscS_channel_C_sf"/>
</dbReference>
<dbReference type="InterPro" id="IPR023408">
    <property type="entry name" value="MscS_beta-dom_sf"/>
</dbReference>
<dbReference type="InterPro" id="IPR006685">
    <property type="entry name" value="MscS_channel_2nd"/>
</dbReference>
<dbReference type="PANTHER" id="PTHR30460:SF0">
    <property type="entry name" value="MODERATE CONDUCTANCE MECHANOSENSITIVE CHANNEL YBIO"/>
    <property type="match status" value="1"/>
</dbReference>
<evidence type="ECO:0000256" key="5">
    <source>
        <dbReference type="ARBA" id="ARBA00022989"/>
    </source>
</evidence>
<proteinExistence type="inferred from homology"/>
<dbReference type="SUPFAM" id="SSF50182">
    <property type="entry name" value="Sm-like ribonucleoproteins"/>
    <property type="match status" value="1"/>
</dbReference>
<dbReference type="Gene3D" id="3.30.70.100">
    <property type="match status" value="1"/>
</dbReference>